<evidence type="ECO:0000259" key="1">
    <source>
        <dbReference type="Pfam" id="PF01592"/>
    </source>
</evidence>
<dbReference type="CDD" id="cd06664">
    <property type="entry name" value="IscU_like"/>
    <property type="match status" value="1"/>
</dbReference>
<name>A0A2H0WKV2_9BACT</name>
<protein>
    <submittedName>
        <fullName evidence="2">Iron-sulfur cluster assembly scaffold protein</fullName>
    </submittedName>
</protein>
<accession>A0A2H0WKV2</accession>
<gene>
    <name evidence="2" type="ORF">COT67_02675</name>
</gene>
<dbReference type="GO" id="GO:0005506">
    <property type="term" value="F:iron ion binding"/>
    <property type="evidence" value="ECO:0007669"/>
    <property type="project" value="InterPro"/>
</dbReference>
<comment type="caution">
    <text evidence="2">The sequence shown here is derived from an EMBL/GenBank/DDBJ whole genome shotgun (WGS) entry which is preliminary data.</text>
</comment>
<dbReference type="Proteomes" id="UP000230353">
    <property type="component" value="Unassembled WGS sequence"/>
</dbReference>
<dbReference type="GO" id="GO:0016226">
    <property type="term" value="P:iron-sulfur cluster assembly"/>
    <property type="evidence" value="ECO:0007669"/>
    <property type="project" value="InterPro"/>
</dbReference>
<dbReference type="GO" id="GO:0051536">
    <property type="term" value="F:iron-sulfur cluster binding"/>
    <property type="evidence" value="ECO:0007669"/>
    <property type="project" value="InterPro"/>
</dbReference>
<feature type="domain" description="NIF system FeS cluster assembly NifU N-terminal" evidence="1">
    <location>
        <begin position="19"/>
        <end position="139"/>
    </location>
</feature>
<dbReference type="EMBL" id="PEZL01000038">
    <property type="protein sequence ID" value="PIS13281.1"/>
    <property type="molecule type" value="Genomic_DNA"/>
</dbReference>
<dbReference type="Pfam" id="PF01592">
    <property type="entry name" value="NifU_N"/>
    <property type="match status" value="1"/>
</dbReference>
<evidence type="ECO:0000313" key="2">
    <source>
        <dbReference type="EMBL" id="PIS13281.1"/>
    </source>
</evidence>
<dbReference type="Gene3D" id="3.90.1010.10">
    <property type="match status" value="1"/>
</dbReference>
<reference evidence="3" key="1">
    <citation type="submission" date="2017-09" db="EMBL/GenBank/DDBJ databases">
        <title>Depth-based differentiation of microbial function through sediment-hosted aquifers and enrichment of novel symbionts in the deep terrestrial subsurface.</title>
        <authorList>
            <person name="Probst A.J."/>
            <person name="Ladd B."/>
            <person name="Jarett J.K."/>
            <person name="Geller-Mcgrath D.E."/>
            <person name="Sieber C.M.K."/>
            <person name="Emerson J.B."/>
            <person name="Anantharaman K."/>
            <person name="Thomas B.C."/>
            <person name="Malmstrom R."/>
            <person name="Stieglmeier M."/>
            <person name="Klingl A."/>
            <person name="Woyke T."/>
            <person name="Ryan C.M."/>
            <person name="Banfield J.F."/>
        </authorList>
    </citation>
    <scope>NUCLEOTIDE SEQUENCE [LARGE SCALE GENOMIC DNA]</scope>
</reference>
<dbReference type="PANTHER" id="PTHR10093">
    <property type="entry name" value="IRON-SULFUR CLUSTER ASSEMBLY ENZYME NIFU HOMOLOG"/>
    <property type="match status" value="1"/>
</dbReference>
<dbReference type="AlphaFoldDB" id="A0A2H0WKV2"/>
<evidence type="ECO:0000313" key="3">
    <source>
        <dbReference type="Proteomes" id="UP000230353"/>
    </source>
</evidence>
<proteinExistence type="predicted"/>
<organism evidence="2 3">
    <name type="scientific">Candidatus Tagabacteria bacterium CG09_land_8_20_14_0_10_41_14</name>
    <dbReference type="NCBI Taxonomy" id="1975021"/>
    <lineage>
        <taxon>Bacteria</taxon>
        <taxon>Candidatus Tagaibacteriota</taxon>
    </lineage>
</organism>
<sequence length="140" mass="15684">MTKDKKQKKAKGDVGGWYYSEKVKDHFFHPRNVLLKDPKPGEFDAEGVIGAPICGDVMRMWISVRQGKIKKLKWRTFGCATAIASTSVFSEMAIGKTIEEALKITPQDIIKELSGLPKVKIHCSVLANQAFKKTVDNYNL</sequence>
<dbReference type="SUPFAM" id="SSF82649">
    <property type="entry name" value="SufE/NifU"/>
    <property type="match status" value="1"/>
</dbReference>
<dbReference type="InterPro" id="IPR002871">
    <property type="entry name" value="NIF_FeS_clus_asmbl_NifU_N"/>
</dbReference>